<dbReference type="Proteomes" id="UP000255193">
    <property type="component" value="Unassembled WGS sequence"/>
</dbReference>
<evidence type="ECO:0000259" key="1">
    <source>
        <dbReference type="PROSITE" id="PS50943"/>
    </source>
</evidence>
<dbReference type="InterPro" id="IPR010982">
    <property type="entry name" value="Lambda_DNA-bd_dom_sf"/>
</dbReference>
<organism evidence="2 3">
    <name type="scientific">Faucicola atlantae</name>
    <dbReference type="NCBI Taxonomy" id="34059"/>
    <lineage>
        <taxon>Bacteria</taxon>
        <taxon>Pseudomonadati</taxon>
        <taxon>Pseudomonadota</taxon>
        <taxon>Gammaproteobacteria</taxon>
        <taxon>Moraxellales</taxon>
        <taxon>Moraxellaceae</taxon>
        <taxon>Faucicola</taxon>
    </lineage>
</organism>
<protein>
    <submittedName>
        <fullName evidence="2">Putative zinc finger/helix-turn-helix protein, YgiT family</fullName>
    </submittedName>
</protein>
<feature type="domain" description="HTH cro/C1-type" evidence="1">
    <location>
        <begin position="61"/>
        <end position="101"/>
    </location>
</feature>
<proteinExistence type="predicted"/>
<dbReference type="Gene3D" id="1.10.260.40">
    <property type="entry name" value="lambda repressor-like DNA-binding domains"/>
    <property type="match status" value="1"/>
</dbReference>
<dbReference type="GO" id="GO:0003677">
    <property type="term" value="F:DNA binding"/>
    <property type="evidence" value="ECO:0007669"/>
    <property type="project" value="InterPro"/>
</dbReference>
<reference evidence="2 3" key="1">
    <citation type="submission" date="2018-06" db="EMBL/GenBank/DDBJ databases">
        <authorList>
            <consortium name="Pathogen Informatics"/>
            <person name="Doyle S."/>
        </authorList>
    </citation>
    <scope>NUCLEOTIDE SEQUENCE [LARGE SCALE GENOMIC DNA]</scope>
    <source>
        <strain evidence="2 3">NCTC11091</strain>
    </source>
</reference>
<dbReference type="RefSeq" id="WP_067058340.1">
    <property type="nucleotide sequence ID" value="NZ_MXAO01000057.1"/>
</dbReference>
<dbReference type="PROSITE" id="PS50943">
    <property type="entry name" value="HTH_CROC1"/>
    <property type="match status" value="1"/>
</dbReference>
<accession>A0A378Q5F2</accession>
<evidence type="ECO:0000313" key="3">
    <source>
        <dbReference type="Proteomes" id="UP000255193"/>
    </source>
</evidence>
<name>A0A378Q5F2_9GAMM</name>
<gene>
    <name evidence="2" type="ORF">NCTC11091_01718</name>
</gene>
<sequence length="129" mass="14708">MKQVNFEIPHEINFLELGLHHNDGESDWCMEQIINEVSDQPKYPPMIWYDAIIAPPTPEQITDLRKHTNLNQSQTANLLALSSQQLISMYEQGKKSPSKQTYTLWLLLTGQHPTLEVLPRVGLNGDDLG</sequence>
<dbReference type="EMBL" id="UGQA01000001">
    <property type="protein sequence ID" value="STY95912.1"/>
    <property type="molecule type" value="Genomic_DNA"/>
</dbReference>
<dbReference type="SUPFAM" id="SSF47413">
    <property type="entry name" value="lambda repressor-like DNA-binding domains"/>
    <property type="match status" value="1"/>
</dbReference>
<evidence type="ECO:0000313" key="2">
    <source>
        <dbReference type="EMBL" id="STY95912.1"/>
    </source>
</evidence>
<dbReference type="CDD" id="cd00093">
    <property type="entry name" value="HTH_XRE"/>
    <property type="match status" value="1"/>
</dbReference>
<dbReference type="InterPro" id="IPR001387">
    <property type="entry name" value="Cro/C1-type_HTH"/>
</dbReference>
<dbReference type="AlphaFoldDB" id="A0A378Q5F2"/>